<gene>
    <name evidence="1" type="ORF">L2737_15720</name>
</gene>
<organism evidence="1 2">
    <name type="scientific">Shewanella electrodiphila</name>
    <dbReference type="NCBI Taxonomy" id="934143"/>
    <lineage>
        <taxon>Bacteria</taxon>
        <taxon>Pseudomonadati</taxon>
        <taxon>Pseudomonadota</taxon>
        <taxon>Gammaproteobacteria</taxon>
        <taxon>Alteromonadales</taxon>
        <taxon>Shewanellaceae</taxon>
        <taxon>Shewanella</taxon>
    </lineage>
</organism>
<dbReference type="InterPro" id="IPR021378">
    <property type="entry name" value="DUF3010"/>
</dbReference>
<keyword evidence="2" id="KW-1185">Reference proteome</keyword>
<evidence type="ECO:0000313" key="1">
    <source>
        <dbReference type="EMBL" id="MCL1046760.1"/>
    </source>
</evidence>
<comment type="caution">
    <text evidence="1">The sequence shown here is derived from an EMBL/GenBank/DDBJ whole genome shotgun (WGS) entry which is preliminary data.</text>
</comment>
<accession>A0ABT0KTT1</accession>
<dbReference type="Pfam" id="PF11215">
    <property type="entry name" value="DUF3010"/>
    <property type="match status" value="1"/>
</dbReference>
<proteinExistence type="predicted"/>
<reference evidence="1 2" key="1">
    <citation type="submission" date="2022-01" db="EMBL/GenBank/DDBJ databases">
        <title>Whole genome-based taxonomy of the Shewanellaceae.</title>
        <authorList>
            <person name="Martin-Rodriguez A.J."/>
        </authorList>
    </citation>
    <scope>NUCLEOTIDE SEQUENCE [LARGE SCALE GENOMIC DNA]</scope>
    <source>
        <strain evidence="1 2">DSM 24955</strain>
    </source>
</reference>
<dbReference type="EMBL" id="JAKIKU010000009">
    <property type="protein sequence ID" value="MCL1046760.1"/>
    <property type="molecule type" value="Genomic_DNA"/>
</dbReference>
<evidence type="ECO:0000313" key="2">
    <source>
        <dbReference type="Proteomes" id="UP001202134"/>
    </source>
</evidence>
<protein>
    <submittedName>
        <fullName evidence="1">DUF3010 family protein</fullName>
    </submittedName>
</protein>
<dbReference type="RefSeq" id="WP_241906368.1">
    <property type="nucleotide sequence ID" value="NZ_JAKIKU010000009.1"/>
</dbReference>
<name>A0ABT0KTT1_9GAMM</name>
<dbReference type="Proteomes" id="UP001202134">
    <property type="component" value="Unassembled WGS sequence"/>
</dbReference>
<sequence>MRIVTLTGSRTCHEMVNAKFNKLALNKHPEQKDVKELVQQIMDYCNANNINKAVINRRSTTGQGAGGAGTFLLEGAILATLNCEIDFVHPATLRATDKREADHKSAKPKTVDLGKAYDLAYEALALN</sequence>